<accession>A0A9E6RAI7</accession>
<dbReference type="PANTHER" id="PTHR43784:SF2">
    <property type="entry name" value="GDSL-LIKE LIPASE_ACYLHYDROLASE, PUTATIVE (AFU_ORTHOLOGUE AFUA_2G00820)-RELATED"/>
    <property type="match status" value="1"/>
</dbReference>
<protein>
    <submittedName>
        <fullName evidence="3">SGNH/GDSL hydrolase family protein</fullName>
    </submittedName>
</protein>
<dbReference type="EMBL" id="CP081869">
    <property type="protein sequence ID" value="QZO01208.1"/>
    <property type="molecule type" value="Genomic_DNA"/>
</dbReference>
<sequence length="410" mass="42973">MKHSVGVRLRSLLCAAALGATLGAAPVEAQEARWFATWSASPGWGQPEADTPTGGLDGDTVRTVLQTSLAGDAAQLRISNLYGDRPLKIGRATIGRAGSGGSVEGGVVEARFNGGKGILIQPGGSAISDPVAFDVPARQDLAVSLFLEDAEGPATAHDLGVQTSYVAAGDQTGASALNGAATTASRYFLTGVDVLSRKGRGTIVAFGDSITDGYMITLDSDKRWPDLLAKRLARAGMPFAVANAGISGNGHVVESLPQFGDNAQERFDRDVLSLPNVTHMIVLLGINDIGQPGGEGEPPTKAKLIIDSLAQLAARARSHGIKVFGATLTPFEGTVFPGYYTEEGEVVRQKVNAWIRSTDAFDGVVDFETALADPKNPTRIRPAYDYGDRLHPNDKGFAAMAEAIDLGLFR</sequence>
<feature type="signal peptide" evidence="1">
    <location>
        <begin position="1"/>
        <end position="29"/>
    </location>
</feature>
<dbReference type="InterPro" id="IPR053140">
    <property type="entry name" value="GDSL_Rv0518-like"/>
</dbReference>
<dbReference type="KEGG" id="cmet:K6K41_06620"/>
<proteinExistence type="predicted"/>
<gene>
    <name evidence="3" type="ORF">K6K41_06620</name>
</gene>
<dbReference type="RefSeq" id="WP_261404446.1">
    <property type="nucleotide sequence ID" value="NZ_CP081869.1"/>
</dbReference>
<keyword evidence="1" id="KW-0732">Signal</keyword>
<name>A0A9E6RAI7_9HYPH</name>
<evidence type="ECO:0000313" key="4">
    <source>
        <dbReference type="Proteomes" id="UP000825701"/>
    </source>
</evidence>
<dbReference type="SUPFAM" id="SSF52266">
    <property type="entry name" value="SGNH hydrolase"/>
    <property type="match status" value="1"/>
</dbReference>
<keyword evidence="3" id="KW-0378">Hydrolase</keyword>
<evidence type="ECO:0000313" key="3">
    <source>
        <dbReference type="EMBL" id="QZO01208.1"/>
    </source>
</evidence>
<dbReference type="InterPro" id="IPR036514">
    <property type="entry name" value="SGNH_hydro_sf"/>
</dbReference>
<evidence type="ECO:0000259" key="2">
    <source>
        <dbReference type="Pfam" id="PF13472"/>
    </source>
</evidence>
<evidence type="ECO:0000256" key="1">
    <source>
        <dbReference type="SAM" id="SignalP"/>
    </source>
</evidence>
<organism evidence="3 4">
    <name type="scientific">Chenggangzhangella methanolivorans</name>
    <dbReference type="NCBI Taxonomy" id="1437009"/>
    <lineage>
        <taxon>Bacteria</taxon>
        <taxon>Pseudomonadati</taxon>
        <taxon>Pseudomonadota</taxon>
        <taxon>Alphaproteobacteria</taxon>
        <taxon>Hyphomicrobiales</taxon>
        <taxon>Methylopilaceae</taxon>
        <taxon>Chenggangzhangella</taxon>
    </lineage>
</organism>
<feature type="chain" id="PRO_5038452757" evidence="1">
    <location>
        <begin position="30"/>
        <end position="410"/>
    </location>
</feature>
<dbReference type="CDD" id="cd01830">
    <property type="entry name" value="XynE_like"/>
    <property type="match status" value="1"/>
</dbReference>
<feature type="domain" description="SGNH hydrolase-type esterase" evidence="2">
    <location>
        <begin position="205"/>
        <end position="398"/>
    </location>
</feature>
<keyword evidence="4" id="KW-1185">Reference proteome</keyword>
<dbReference type="Proteomes" id="UP000825701">
    <property type="component" value="Chromosome"/>
</dbReference>
<dbReference type="Pfam" id="PF13472">
    <property type="entry name" value="Lipase_GDSL_2"/>
    <property type="match status" value="1"/>
</dbReference>
<reference evidence="3" key="1">
    <citation type="submission" date="2021-08" db="EMBL/GenBank/DDBJ databases">
        <authorList>
            <person name="Zhang H."/>
            <person name="Xu M."/>
            <person name="Yu Z."/>
            <person name="Yang L."/>
            <person name="Cai Y."/>
        </authorList>
    </citation>
    <scope>NUCLEOTIDE SEQUENCE</scope>
    <source>
        <strain evidence="3">CHL1</strain>
    </source>
</reference>
<dbReference type="InterPro" id="IPR013830">
    <property type="entry name" value="SGNH_hydro"/>
</dbReference>
<dbReference type="Gene3D" id="3.40.50.1110">
    <property type="entry name" value="SGNH hydrolase"/>
    <property type="match status" value="1"/>
</dbReference>
<dbReference type="PANTHER" id="PTHR43784">
    <property type="entry name" value="GDSL-LIKE LIPASE/ACYLHYDROLASE, PUTATIVE (AFU_ORTHOLOGUE AFUA_2G00820)-RELATED"/>
    <property type="match status" value="1"/>
</dbReference>
<dbReference type="GO" id="GO:0016788">
    <property type="term" value="F:hydrolase activity, acting on ester bonds"/>
    <property type="evidence" value="ECO:0007669"/>
    <property type="project" value="UniProtKB-ARBA"/>
</dbReference>
<dbReference type="AlphaFoldDB" id="A0A9E6RAI7"/>